<accession>A0AAU7EEP6</accession>
<gene>
    <name evidence="1" type="ORF">QLS71_016535</name>
</gene>
<dbReference type="RefSeq" id="WP_308991892.1">
    <property type="nucleotide sequence ID" value="NZ_CP155618.1"/>
</dbReference>
<keyword evidence="2" id="KW-1185">Reference proteome</keyword>
<dbReference type="Proteomes" id="UP001224325">
    <property type="component" value="Chromosome"/>
</dbReference>
<evidence type="ECO:0000313" key="1">
    <source>
        <dbReference type="EMBL" id="XBL13916.1"/>
    </source>
</evidence>
<organism evidence="1 2">
    <name type="scientific">Mariniflexile litorale</name>
    <dbReference type="NCBI Taxonomy" id="3045158"/>
    <lineage>
        <taxon>Bacteria</taxon>
        <taxon>Pseudomonadati</taxon>
        <taxon>Bacteroidota</taxon>
        <taxon>Flavobacteriia</taxon>
        <taxon>Flavobacteriales</taxon>
        <taxon>Flavobacteriaceae</taxon>
        <taxon>Mariniflexile</taxon>
    </lineage>
</organism>
<proteinExistence type="predicted"/>
<protein>
    <submittedName>
        <fullName evidence="1">Glyoxalase</fullName>
    </submittedName>
</protein>
<dbReference type="KEGG" id="mlil:QLS71_016535"/>
<dbReference type="EMBL" id="CP155618">
    <property type="protein sequence ID" value="XBL13916.1"/>
    <property type="molecule type" value="Genomic_DNA"/>
</dbReference>
<dbReference type="AlphaFoldDB" id="A0AAU7EEP6"/>
<reference evidence="1" key="1">
    <citation type="submission" date="2024-04" db="EMBL/GenBank/DDBJ databases">
        <title>Mariniflexile litorale, isolated from the shallow sediments of the Sea of Japan.</title>
        <authorList>
            <person name="Romanenko L."/>
            <person name="Isaeva M."/>
        </authorList>
    </citation>
    <scope>NUCLEOTIDE SEQUENCE [LARGE SCALE GENOMIC DNA]</scope>
    <source>
        <strain evidence="1">KMM 9835</strain>
    </source>
</reference>
<evidence type="ECO:0000313" key="2">
    <source>
        <dbReference type="Proteomes" id="UP001224325"/>
    </source>
</evidence>
<sequence>MNTRQHNLKNMRPEITSATIHDAMSNDERFQNLILRPIIKLQNDLFIEVFKNYIVKHKLMFYNLPIEKRLEYIESALNKDVKFRNSLKGMIIGLFTVEEYAIYIQNSSAINKRMMQIVKERLISNVQLFNQPEEVLKAV</sequence>
<name>A0AAU7EEP6_9FLAO</name>